<dbReference type="GO" id="GO:0004674">
    <property type="term" value="F:protein serine/threonine kinase activity"/>
    <property type="evidence" value="ECO:0007669"/>
    <property type="project" value="UniProtKB-KW"/>
</dbReference>
<dbReference type="InterPro" id="IPR011009">
    <property type="entry name" value="Kinase-like_dom_sf"/>
</dbReference>
<evidence type="ECO:0000313" key="13">
    <source>
        <dbReference type="Proteomes" id="UP000837801"/>
    </source>
</evidence>
<organism evidence="12 13">
    <name type="scientific">[Candida] railenensis</name>
    <dbReference type="NCBI Taxonomy" id="45579"/>
    <lineage>
        <taxon>Eukaryota</taxon>
        <taxon>Fungi</taxon>
        <taxon>Dikarya</taxon>
        <taxon>Ascomycota</taxon>
        <taxon>Saccharomycotina</taxon>
        <taxon>Pichiomycetes</taxon>
        <taxon>Debaryomycetaceae</taxon>
        <taxon>Kurtzmaniella</taxon>
    </lineage>
</organism>
<keyword evidence="3" id="KW-0808">Transferase</keyword>
<accession>A0A9P0QMY5</accession>
<feature type="binding site" evidence="9">
    <location>
        <position position="249"/>
    </location>
    <ligand>
        <name>ATP</name>
        <dbReference type="ChEBI" id="CHEBI:30616"/>
    </ligand>
</feature>
<protein>
    <recommendedName>
        <fullName evidence="1">non-specific serine/threonine protein kinase</fullName>
        <ecNumber evidence="1">2.7.11.1</ecNumber>
    </recommendedName>
</protein>
<feature type="domain" description="Protein kinase" evidence="11">
    <location>
        <begin position="218"/>
        <end position="623"/>
    </location>
</feature>
<feature type="compositionally biased region" description="Low complexity" evidence="10">
    <location>
        <begin position="532"/>
        <end position="541"/>
    </location>
</feature>
<feature type="region of interest" description="Disordered" evidence="10">
    <location>
        <begin position="482"/>
        <end position="585"/>
    </location>
</feature>
<evidence type="ECO:0000256" key="8">
    <source>
        <dbReference type="ARBA" id="ARBA00048679"/>
    </source>
</evidence>
<dbReference type="SUPFAM" id="SSF56112">
    <property type="entry name" value="Protein kinase-like (PK-like)"/>
    <property type="match status" value="1"/>
</dbReference>
<comment type="caution">
    <text evidence="12">The sequence shown here is derived from an EMBL/GenBank/DDBJ whole genome shotgun (WGS) entry which is preliminary data.</text>
</comment>
<evidence type="ECO:0000256" key="9">
    <source>
        <dbReference type="PROSITE-ProRule" id="PRU10141"/>
    </source>
</evidence>
<feature type="compositionally biased region" description="Basic and acidic residues" evidence="10">
    <location>
        <begin position="108"/>
        <end position="126"/>
    </location>
</feature>
<dbReference type="PROSITE" id="PS00108">
    <property type="entry name" value="PROTEIN_KINASE_ST"/>
    <property type="match status" value="1"/>
</dbReference>
<evidence type="ECO:0000256" key="2">
    <source>
        <dbReference type="ARBA" id="ARBA00022527"/>
    </source>
</evidence>
<dbReference type="GO" id="GO:0005829">
    <property type="term" value="C:cytosol"/>
    <property type="evidence" value="ECO:0007669"/>
    <property type="project" value="TreeGrafter"/>
</dbReference>
<dbReference type="PROSITE" id="PS00107">
    <property type="entry name" value="PROTEIN_KINASE_ATP"/>
    <property type="match status" value="1"/>
</dbReference>
<evidence type="ECO:0000256" key="10">
    <source>
        <dbReference type="SAM" id="MobiDB-lite"/>
    </source>
</evidence>
<keyword evidence="5 12" id="KW-0418">Kinase</keyword>
<comment type="catalytic activity">
    <reaction evidence="7">
        <text>L-threonyl-[protein] + ATP = O-phospho-L-threonyl-[protein] + ADP + H(+)</text>
        <dbReference type="Rhea" id="RHEA:46608"/>
        <dbReference type="Rhea" id="RHEA-COMP:11060"/>
        <dbReference type="Rhea" id="RHEA-COMP:11605"/>
        <dbReference type="ChEBI" id="CHEBI:15378"/>
        <dbReference type="ChEBI" id="CHEBI:30013"/>
        <dbReference type="ChEBI" id="CHEBI:30616"/>
        <dbReference type="ChEBI" id="CHEBI:61977"/>
        <dbReference type="ChEBI" id="CHEBI:456216"/>
        <dbReference type="EC" id="2.7.11.1"/>
    </reaction>
</comment>
<reference evidence="12" key="1">
    <citation type="submission" date="2022-03" db="EMBL/GenBank/DDBJ databases">
        <authorList>
            <person name="Legras J.-L."/>
            <person name="Devillers H."/>
            <person name="Grondin C."/>
        </authorList>
    </citation>
    <scope>NUCLEOTIDE SEQUENCE</scope>
    <source>
        <strain evidence="12">CLIB 1423</strain>
    </source>
</reference>
<dbReference type="PANTHER" id="PTHR24343:SF137">
    <property type="entry name" value="SERINE_THREONINE-PROTEIN KINASE HRK1"/>
    <property type="match status" value="1"/>
</dbReference>
<evidence type="ECO:0000256" key="4">
    <source>
        <dbReference type="ARBA" id="ARBA00022741"/>
    </source>
</evidence>
<gene>
    <name evidence="12" type="ORF">CLIB1423_03S04522</name>
</gene>
<evidence type="ECO:0000256" key="5">
    <source>
        <dbReference type="ARBA" id="ARBA00022777"/>
    </source>
</evidence>
<evidence type="ECO:0000256" key="7">
    <source>
        <dbReference type="ARBA" id="ARBA00047899"/>
    </source>
</evidence>
<dbReference type="InterPro" id="IPR017441">
    <property type="entry name" value="Protein_kinase_ATP_BS"/>
</dbReference>
<dbReference type="PROSITE" id="PS50011">
    <property type="entry name" value="PROTEIN_KINASE_DOM"/>
    <property type="match status" value="1"/>
</dbReference>
<feature type="compositionally biased region" description="Basic residues" evidence="10">
    <location>
        <begin position="127"/>
        <end position="136"/>
    </location>
</feature>
<dbReference type="AlphaFoldDB" id="A0A9P0QMY5"/>
<dbReference type="EMBL" id="CAKXYY010000003">
    <property type="protein sequence ID" value="CAH2351359.1"/>
    <property type="molecule type" value="Genomic_DNA"/>
</dbReference>
<evidence type="ECO:0000256" key="1">
    <source>
        <dbReference type="ARBA" id="ARBA00012513"/>
    </source>
</evidence>
<evidence type="ECO:0000256" key="6">
    <source>
        <dbReference type="ARBA" id="ARBA00022840"/>
    </source>
</evidence>
<dbReference type="GO" id="GO:0030447">
    <property type="term" value="P:filamentous growth"/>
    <property type="evidence" value="ECO:0007669"/>
    <property type="project" value="UniProtKB-ARBA"/>
</dbReference>
<feature type="compositionally biased region" description="Low complexity" evidence="10">
    <location>
        <begin position="489"/>
        <end position="505"/>
    </location>
</feature>
<dbReference type="Pfam" id="PF00069">
    <property type="entry name" value="Pkinase"/>
    <property type="match status" value="1"/>
</dbReference>
<keyword evidence="4 9" id="KW-0547">Nucleotide-binding</keyword>
<keyword evidence="6 9" id="KW-0067">ATP-binding</keyword>
<dbReference type="EC" id="2.7.11.1" evidence="1"/>
<dbReference type="SMART" id="SM00220">
    <property type="entry name" value="S_TKc"/>
    <property type="match status" value="1"/>
</dbReference>
<feature type="region of interest" description="Disordered" evidence="10">
    <location>
        <begin position="169"/>
        <end position="188"/>
    </location>
</feature>
<dbReference type="Gene3D" id="3.30.200.20">
    <property type="entry name" value="Phosphorylase Kinase, domain 1"/>
    <property type="match status" value="1"/>
</dbReference>
<feature type="region of interest" description="Disordered" evidence="10">
    <location>
        <begin position="1"/>
        <end position="160"/>
    </location>
</feature>
<dbReference type="InterPro" id="IPR000719">
    <property type="entry name" value="Prot_kinase_dom"/>
</dbReference>
<dbReference type="OrthoDB" id="6513151at2759"/>
<dbReference type="InterPro" id="IPR008271">
    <property type="entry name" value="Ser/Thr_kinase_AS"/>
</dbReference>
<dbReference type="Proteomes" id="UP000837801">
    <property type="component" value="Unassembled WGS sequence"/>
</dbReference>
<sequence>MSLDKKKNSSKFSLREVFSPNQKSSSPPADETSPSSHRFLLKKKDSKSSMISPQTSSSSLGSLLRGRNHSKSAEALNPAASVSHHQDTTTDSVPGSLDVTPYTSNERVSGKLDDHSVPVKVAEDKSHHHHHHHHHNNTNAHKAPKLTSNNHGHNSHSHLSLKRFLKKFKHSPTSDHHQHPHQNNSSTASIASSLHAPHFFHTSSSSSISSSEMFKKYGNIGKLLGTGASGSVSLLTSESDPSKIYAVKKFRAKLPNESESDYRVKVKNEFKIGEILIHQNLIHTYELIKETSSKFLSDTEYFIVMEYCPYDFFNLVMSGLMDRKEIACYFKQIINGVAYLHENGLAHRDLKLDNCVVNSNGILKLIDFGSAVHFKREKVVSNPNSSEDDLDEKYRLIRARGIVGSDPYLAPEVFEPSNFGYDPRLVDIWSIAIIYCCMILKRFPWKLPRESDPSYKAFAGIDDEVQEKPKSNGVSKLEKEMKGLSVDNSEASSIQASEKSASSKIDAVPRHLIPEIDSTNVSNSATPVTTSTREATQTPSPTTTPTPTPAPEATKETAQTSAGDGLPPQAPAQTSTQKKLPPRGPERLLRILPSQARPLIRGMLTIDTSKRFLIEDIIKDDFYKVIELCTQDPTTNDYVPAEDHTHHLVTEEELQKINEEKEKMKHLKDAGMA</sequence>
<dbReference type="Gene3D" id="1.10.510.10">
    <property type="entry name" value="Transferase(Phosphotransferase) domain 1"/>
    <property type="match status" value="1"/>
</dbReference>
<comment type="catalytic activity">
    <reaction evidence="8">
        <text>L-seryl-[protein] + ATP = O-phospho-L-seryl-[protein] + ADP + H(+)</text>
        <dbReference type="Rhea" id="RHEA:17989"/>
        <dbReference type="Rhea" id="RHEA-COMP:9863"/>
        <dbReference type="Rhea" id="RHEA-COMP:11604"/>
        <dbReference type="ChEBI" id="CHEBI:15378"/>
        <dbReference type="ChEBI" id="CHEBI:29999"/>
        <dbReference type="ChEBI" id="CHEBI:30616"/>
        <dbReference type="ChEBI" id="CHEBI:83421"/>
        <dbReference type="ChEBI" id="CHEBI:456216"/>
        <dbReference type="EC" id="2.7.11.1"/>
    </reaction>
</comment>
<proteinExistence type="predicted"/>
<dbReference type="GO" id="GO:0005524">
    <property type="term" value="F:ATP binding"/>
    <property type="evidence" value="ECO:0007669"/>
    <property type="project" value="UniProtKB-UniRule"/>
</dbReference>
<dbReference type="PANTHER" id="PTHR24343">
    <property type="entry name" value="SERINE/THREONINE KINASE"/>
    <property type="match status" value="1"/>
</dbReference>
<evidence type="ECO:0000313" key="12">
    <source>
        <dbReference type="EMBL" id="CAH2351359.1"/>
    </source>
</evidence>
<keyword evidence="13" id="KW-1185">Reference proteome</keyword>
<feature type="compositionally biased region" description="Polar residues" evidence="10">
    <location>
        <begin position="517"/>
        <end position="531"/>
    </location>
</feature>
<feature type="compositionally biased region" description="Polar residues" evidence="10">
    <location>
        <begin position="19"/>
        <end position="36"/>
    </location>
</feature>
<evidence type="ECO:0000259" key="11">
    <source>
        <dbReference type="PROSITE" id="PS50011"/>
    </source>
</evidence>
<keyword evidence="2" id="KW-0723">Serine/threonine-protein kinase</keyword>
<evidence type="ECO:0000256" key="3">
    <source>
        <dbReference type="ARBA" id="ARBA00022679"/>
    </source>
</evidence>
<name>A0A9P0QMY5_9ASCO</name>
<feature type="compositionally biased region" description="Low complexity" evidence="10">
    <location>
        <begin position="48"/>
        <end position="65"/>
    </location>
</feature>